<evidence type="ECO:0000313" key="1">
    <source>
        <dbReference type="EMBL" id="OAT11747.1"/>
    </source>
</evidence>
<dbReference type="Proteomes" id="UP000002038">
    <property type="component" value="Unassembled WGS sequence"/>
</dbReference>
<dbReference type="EMBL" id="GG657464">
    <property type="protein sequence ID" value="OAT11747.1"/>
    <property type="molecule type" value="Genomic_DNA"/>
</dbReference>
<dbReference type="GeneID" id="42529227"/>
<dbReference type="RefSeq" id="XP_031580021.1">
    <property type="nucleotide sequence ID" value="XM_031725262.1"/>
</dbReference>
<evidence type="ECO:0000313" key="2">
    <source>
        <dbReference type="Proteomes" id="UP000002038"/>
    </source>
</evidence>
<accession>A0A179UXB7</accession>
<dbReference type="AlphaFoldDB" id="A0A179UXB7"/>
<reference evidence="2" key="2">
    <citation type="journal article" date="2015" name="PLoS Genet.">
        <title>The dynamic genome and transcriptome of the human fungal pathogen Blastomyces and close relative Emmonsia.</title>
        <authorList>
            <person name="Munoz J.F."/>
            <person name="Gauthier G.M."/>
            <person name="Desjardins C.A."/>
            <person name="Gallo J.E."/>
            <person name="Holder J."/>
            <person name="Sullivan T.D."/>
            <person name="Marty A.J."/>
            <person name="Carmen J.C."/>
            <person name="Chen Z."/>
            <person name="Ding L."/>
            <person name="Gujja S."/>
            <person name="Magrini V."/>
            <person name="Misas E."/>
            <person name="Mitreva M."/>
            <person name="Priest M."/>
            <person name="Saif S."/>
            <person name="Whiston E.A."/>
            <person name="Young S."/>
            <person name="Zeng Q."/>
            <person name="Goldman W.E."/>
            <person name="Mardis E.R."/>
            <person name="Taylor J.W."/>
            <person name="McEwen J.G."/>
            <person name="Clay O.K."/>
            <person name="Klein B.S."/>
            <person name="Cuomo C.A."/>
        </authorList>
    </citation>
    <scope>NUCLEOTIDE SEQUENCE [LARGE SCALE GENOMIC DNA]</scope>
    <source>
        <strain evidence="2">SLH14081</strain>
    </source>
</reference>
<name>A0A179UXB7_BLAGS</name>
<protein>
    <submittedName>
        <fullName evidence="1">Uncharacterized protein</fullName>
    </submittedName>
</protein>
<dbReference type="EMBL" id="GG657464">
    <property type="protein sequence ID" value="OAT11748.1"/>
    <property type="molecule type" value="Genomic_DNA"/>
</dbReference>
<gene>
    <name evidence="1" type="ORF">BDBG_17573</name>
</gene>
<proteinExistence type="predicted"/>
<keyword evidence="2" id="KW-1185">Reference proteome</keyword>
<reference evidence="1" key="1">
    <citation type="submission" date="2009-02" db="EMBL/GenBank/DDBJ databases">
        <title>The Genome Sequence of Blastomyces dermatitidis strain SLH14081.</title>
        <authorList>
            <consortium name="The Broad Institute Genome Sequencing Platform"/>
            <consortium name="Broad Institute Microbial Sequencing Center."/>
            <person name="Champion M."/>
            <person name="Cuomo C."/>
            <person name="Ma L.-J."/>
            <person name="Henn M.R."/>
            <person name="Klein B."/>
            <person name="Goldman B."/>
            <person name="Young S."/>
            <person name="Kodira C.D."/>
            <person name="Zeng Q."/>
            <person name="Koehrsen M."/>
            <person name="Alvarado L."/>
            <person name="Berlin A.M."/>
            <person name="Heiman D.I."/>
            <person name="Hepburn T.A."/>
            <person name="Saif S."/>
            <person name="Shea T.D."/>
            <person name="Shenoy N."/>
            <person name="Sykes S."/>
            <person name="Galagan J."/>
            <person name="Nusbaum C."/>
            <person name="Birren B."/>
        </authorList>
    </citation>
    <scope>NUCLEOTIDE SEQUENCE</scope>
    <source>
        <strain evidence="1">SLH14081</strain>
    </source>
</reference>
<sequence length="63" mass="7050">MLLDLVTAESTFGGTFMASNAPPYLEEKAFTRENRGFWNYTHKLHSTSARGAEISRNSEVSHS</sequence>
<organism evidence="1 2">
    <name type="scientific">Blastomyces gilchristii (strain SLH14081)</name>
    <name type="common">Blastomyces dermatitidis</name>
    <dbReference type="NCBI Taxonomy" id="559298"/>
    <lineage>
        <taxon>Eukaryota</taxon>
        <taxon>Fungi</taxon>
        <taxon>Dikarya</taxon>
        <taxon>Ascomycota</taxon>
        <taxon>Pezizomycotina</taxon>
        <taxon>Eurotiomycetes</taxon>
        <taxon>Eurotiomycetidae</taxon>
        <taxon>Onygenales</taxon>
        <taxon>Ajellomycetaceae</taxon>
        <taxon>Blastomyces</taxon>
    </lineage>
</organism>
<dbReference type="KEGG" id="bgh:BDBG_17573"/>
<dbReference type="RefSeq" id="XP_031580020.1">
    <property type="nucleotide sequence ID" value="XM_031725261.1"/>
</dbReference>
<dbReference type="VEuPathDB" id="FungiDB:BDBG_17573"/>